<dbReference type="FunFam" id="3.40.50.880:FF:000003">
    <property type="entry name" value="Anthranilate synthase component II"/>
    <property type="match status" value="1"/>
</dbReference>
<dbReference type="RefSeq" id="WP_077718300.1">
    <property type="nucleotide sequence ID" value="NZ_CP019699.1"/>
</dbReference>
<dbReference type="GO" id="GO:0000162">
    <property type="term" value="P:L-tryptophan biosynthetic process"/>
    <property type="evidence" value="ECO:0007669"/>
    <property type="project" value="TreeGrafter"/>
</dbReference>
<dbReference type="KEGG" id="ntr:B0W44_00395"/>
<dbReference type="InterPro" id="IPR017926">
    <property type="entry name" value="GATASE"/>
</dbReference>
<dbReference type="PRINTS" id="PR00097">
    <property type="entry name" value="ANTSNTHASEII"/>
</dbReference>
<dbReference type="PANTHER" id="PTHR43418:SF4">
    <property type="entry name" value="MULTIFUNCTIONAL TRYPTOPHAN BIOSYNTHESIS PROTEIN"/>
    <property type="match status" value="1"/>
</dbReference>
<dbReference type="OrthoDB" id="9804328at2"/>
<dbReference type="STRING" id="1471761.B0W44_00395"/>
<sequence>MIAVIDNYDSFTYNLVQYVGECRRRVQVFRNDDISVARLTELEPEAVILSPGPCTPDEAGIGLALVRALAGKVPILGVCLGHQTIAQAFGGKIVRSPKLMHGKTSPIYHDGKGMFERIPSPFTATRYHSLSVERETLPACFTVSAWTEEGEIMGIRHKEYPVEGVQFHPESVMTDEGKAMLARFLAREKR</sequence>
<gene>
    <name evidence="3" type="ORF">B0W44_00395</name>
</gene>
<evidence type="ECO:0000313" key="3">
    <source>
        <dbReference type="EMBL" id="AQS54483.1"/>
    </source>
</evidence>
<feature type="domain" description="Glutamine amidotransferase" evidence="2">
    <location>
        <begin position="4"/>
        <end position="185"/>
    </location>
</feature>
<dbReference type="AlphaFoldDB" id="A0A1U9K371"/>
<keyword evidence="1" id="KW-0315">Glutamine amidotransferase</keyword>
<dbReference type="GO" id="GO:0004049">
    <property type="term" value="F:anthranilate synthase activity"/>
    <property type="evidence" value="ECO:0007669"/>
    <property type="project" value="TreeGrafter"/>
</dbReference>
<evidence type="ECO:0000259" key="2">
    <source>
        <dbReference type="Pfam" id="PF00117"/>
    </source>
</evidence>
<dbReference type="InterPro" id="IPR029062">
    <property type="entry name" value="Class_I_gatase-like"/>
</dbReference>
<dbReference type="InterPro" id="IPR050472">
    <property type="entry name" value="Anth_synth/Amidotransfase"/>
</dbReference>
<keyword evidence="4" id="KW-1185">Reference proteome</keyword>
<name>A0A1U9K371_9BACL</name>
<dbReference type="GO" id="GO:0005829">
    <property type="term" value="C:cytosol"/>
    <property type="evidence" value="ECO:0007669"/>
    <property type="project" value="TreeGrafter"/>
</dbReference>
<organism evidence="3 4">
    <name type="scientific">Novibacillus thermophilus</name>
    <dbReference type="NCBI Taxonomy" id="1471761"/>
    <lineage>
        <taxon>Bacteria</taxon>
        <taxon>Bacillati</taxon>
        <taxon>Bacillota</taxon>
        <taxon>Bacilli</taxon>
        <taxon>Bacillales</taxon>
        <taxon>Thermoactinomycetaceae</taxon>
        <taxon>Novibacillus</taxon>
    </lineage>
</organism>
<proteinExistence type="predicted"/>
<dbReference type="Proteomes" id="UP000188603">
    <property type="component" value="Chromosome"/>
</dbReference>
<dbReference type="EMBL" id="CP019699">
    <property type="protein sequence ID" value="AQS54483.1"/>
    <property type="molecule type" value="Genomic_DNA"/>
</dbReference>
<evidence type="ECO:0000256" key="1">
    <source>
        <dbReference type="ARBA" id="ARBA00022962"/>
    </source>
</evidence>
<accession>A0A1U9K371</accession>
<dbReference type="NCBIfam" id="TIGR00566">
    <property type="entry name" value="trpG_papA"/>
    <property type="match status" value="1"/>
</dbReference>
<dbReference type="SUPFAM" id="SSF52317">
    <property type="entry name" value="Class I glutamine amidotransferase-like"/>
    <property type="match status" value="1"/>
</dbReference>
<dbReference type="PRINTS" id="PR00099">
    <property type="entry name" value="CPSGATASE"/>
</dbReference>
<dbReference type="InterPro" id="IPR006221">
    <property type="entry name" value="TrpG/PapA_dom"/>
</dbReference>
<evidence type="ECO:0000313" key="4">
    <source>
        <dbReference type="Proteomes" id="UP000188603"/>
    </source>
</evidence>
<dbReference type="PROSITE" id="PS51273">
    <property type="entry name" value="GATASE_TYPE_1"/>
    <property type="match status" value="1"/>
</dbReference>
<dbReference type="PANTHER" id="PTHR43418">
    <property type="entry name" value="MULTIFUNCTIONAL TRYPTOPHAN BIOSYNTHESIS PROTEIN-RELATED"/>
    <property type="match status" value="1"/>
</dbReference>
<dbReference type="Pfam" id="PF00117">
    <property type="entry name" value="GATase"/>
    <property type="match status" value="1"/>
</dbReference>
<dbReference type="PRINTS" id="PR00096">
    <property type="entry name" value="GATASE"/>
</dbReference>
<reference evidence="3 4" key="1">
    <citation type="journal article" date="2015" name="Int. J. Syst. Evol. Microbiol.">
        <title>Novibacillus thermophilus gen. nov., sp. nov., a Gram-staining-negative and moderately thermophilic member of the family Thermoactinomycetaceae.</title>
        <authorList>
            <person name="Yang G."/>
            <person name="Chen J."/>
            <person name="Zhou S."/>
        </authorList>
    </citation>
    <scope>NUCLEOTIDE SEQUENCE [LARGE SCALE GENOMIC DNA]</scope>
    <source>
        <strain evidence="3 4">SG-1</strain>
    </source>
</reference>
<protein>
    <submittedName>
        <fullName evidence="3">Anthranilate/aminodeoxychorismate synthase component II</fullName>
    </submittedName>
</protein>
<dbReference type="Gene3D" id="3.40.50.880">
    <property type="match status" value="1"/>
</dbReference>
<dbReference type="CDD" id="cd01743">
    <property type="entry name" value="GATase1_Anthranilate_Synthase"/>
    <property type="match status" value="1"/>
</dbReference>